<sequence length="121" mass="13213">MPSKWPSVVTLICTPAAHQALSTHPKDSWERGKGDASKGCTGLSCHLVVKDRIAPAYRFPLERSKAGLLKLFLRCEVLRFLDEHGSRCPVKTVLAFAADVCSSSPRLSLKPIRGAGDLAQW</sequence>
<accession>A6JTK2</accession>
<name>A6JTK2_RAT</name>
<dbReference type="EMBL" id="CH474001">
    <property type="protein sequence ID" value="EDL93445.1"/>
    <property type="molecule type" value="Genomic_DNA"/>
</dbReference>
<protein>
    <submittedName>
        <fullName evidence="1">RCG63235</fullName>
    </submittedName>
</protein>
<dbReference type="Proteomes" id="UP000234681">
    <property type="component" value="Chromosome 3"/>
</dbReference>
<evidence type="ECO:0000313" key="2">
    <source>
        <dbReference type="Proteomes" id="UP000234681"/>
    </source>
</evidence>
<organism evidence="1 2">
    <name type="scientific">Rattus norvegicus</name>
    <name type="common">Rat</name>
    <dbReference type="NCBI Taxonomy" id="10116"/>
    <lineage>
        <taxon>Eukaryota</taxon>
        <taxon>Metazoa</taxon>
        <taxon>Chordata</taxon>
        <taxon>Craniata</taxon>
        <taxon>Vertebrata</taxon>
        <taxon>Euteleostomi</taxon>
        <taxon>Mammalia</taxon>
        <taxon>Eutheria</taxon>
        <taxon>Euarchontoglires</taxon>
        <taxon>Glires</taxon>
        <taxon>Rodentia</taxon>
        <taxon>Myomorpha</taxon>
        <taxon>Muroidea</taxon>
        <taxon>Muridae</taxon>
        <taxon>Murinae</taxon>
        <taxon>Rattus</taxon>
    </lineage>
</organism>
<dbReference type="AlphaFoldDB" id="A6JTK2"/>
<proteinExistence type="predicted"/>
<gene>
    <name evidence="1" type="ORF">rCG_63235</name>
</gene>
<reference evidence="1 2" key="1">
    <citation type="submission" date="2005-09" db="EMBL/GenBank/DDBJ databases">
        <authorList>
            <person name="Mural R.J."/>
            <person name="Li P.W."/>
            <person name="Adams M.D."/>
            <person name="Amanatides P.G."/>
            <person name="Baden-Tillson H."/>
            <person name="Barnstead M."/>
            <person name="Chin S.H."/>
            <person name="Dew I."/>
            <person name="Evans C.A."/>
            <person name="Ferriera S."/>
            <person name="Flanigan M."/>
            <person name="Fosler C."/>
            <person name="Glodek A."/>
            <person name="Gu Z."/>
            <person name="Holt R.A."/>
            <person name="Jennings D."/>
            <person name="Kraft C.L."/>
            <person name="Lu F."/>
            <person name="Nguyen T."/>
            <person name="Nusskern D.R."/>
            <person name="Pfannkoch C.M."/>
            <person name="Sitter C."/>
            <person name="Sutton G.G."/>
            <person name="Venter J.C."/>
            <person name="Wang Z."/>
            <person name="Woodage T."/>
            <person name="Zheng X.H."/>
            <person name="Zhong F."/>
        </authorList>
    </citation>
    <scope>NUCLEOTIDE SEQUENCE [LARGE SCALE GENOMIC DNA]</scope>
    <source>
        <strain>BN</strain>
        <strain evidence="2">Sprague-Dawley</strain>
    </source>
</reference>
<evidence type="ECO:0000313" key="1">
    <source>
        <dbReference type="EMBL" id="EDL93445.1"/>
    </source>
</evidence>